<dbReference type="InterPro" id="IPR007504">
    <property type="entry name" value="H/ACA_rnp_Gar1/Naf1"/>
</dbReference>
<gene>
    <name evidence="5" type="ORF">HID58_079056</name>
</gene>
<feature type="region of interest" description="Disordered" evidence="3">
    <location>
        <begin position="140"/>
        <end position="199"/>
    </location>
</feature>
<dbReference type="Gene3D" id="1.25.40.10">
    <property type="entry name" value="Tetratricopeptide repeat domain"/>
    <property type="match status" value="3"/>
</dbReference>
<dbReference type="PANTHER" id="PTHR47926:SF426">
    <property type="entry name" value="TETRATRICOPEPTIDE-LIKE HELICAL DOMAIN SUPERFAMILY, DYW DOMAIN-CONTAINING PROTEIN"/>
    <property type="match status" value="1"/>
</dbReference>
<feature type="compositionally biased region" description="Polar residues" evidence="3">
    <location>
        <begin position="666"/>
        <end position="680"/>
    </location>
</feature>
<dbReference type="PROSITE" id="PS51375">
    <property type="entry name" value="PPR"/>
    <property type="match status" value="4"/>
</dbReference>
<feature type="region of interest" description="Disordered" evidence="3">
    <location>
        <begin position="377"/>
        <end position="512"/>
    </location>
</feature>
<feature type="chain" id="PRO_5046692740" description="Pentatricopeptide repeat-containing protein" evidence="4">
    <location>
        <begin position="18"/>
        <end position="1129"/>
    </location>
</feature>
<evidence type="ECO:0000256" key="1">
    <source>
        <dbReference type="ARBA" id="ARBA00022737"/>
    </source>
</evidence>
<name>A0ABQ7Y0Z7_BRANA</name>
<dbReference type="Pfam" id="PF01535">
    <property type="entry name" value="PPR"/>
    <property type="match status" value="4"/>
</dbReference>
<sequence length="1129" mass="125575">PPTVIFVLSLLTMSGFAVKPGLKEEEELPVVEAIKDFPPIDSYLDFDSSNWLGSNNSNIEEEFSLEDTDFDFFEEHMEIGQEGVTVSEETRTLVSESIEVTSKLCCGVSGVSSISSESVIDVKPLLCGGMSANFGGVAEPAVKESEPVVSKVSRPMEDDKGETSSAESESETSSSSSSSSASSSIDEEESNKEKKFEDQMVMGKEDDMAEELEEGEIRSVDEEHEAEEDDVNEMVAWSNDEDEDLGWQTNEPIRINNELKELPPVPPVDVTLEPHHVMLPVGVVLSVLSTPLTQVIVEGMEKHSPLAEGSILWISERRTPLGLVDEIFAQVECPYYSVRFNSENEVPEGVSEGTPVSFVAEYAQHILNIKELQKKGYDASGDNDEEVAEELEFSDDEKEAEYIKMQKMEKRGMMDDQKDGNARNKKKKNNDLGTSTSNDSGEWTENRGFSSLSSNRSDPQMGDPVSNHQPRPQMVGFPPNGGGWRPQSNQQNSHQFPPMPSQIAIPNLPPPMQRPMMAMQNQMMFRPQFNGAQLPMPAGPGGLNFFQGQATAPWPALVGQNCFNQQPFGMGRGIQPPQLLNELIVNLLASQGLQMLNNRPQSPMNPQLQMQPQFPMNPQFQMAEQQATFPMNPQFQMLNNNRPQSPMNPHFQMQPQFPMNPQFQMLNNNRPQSQGFNAGKSSERGKGPPWSKHPKRSIISMSSSYASNYTKLITLTKQLSSYANQGNHEQALNLFRQMQSSFALPLDAHVFSLALKSCAAAFRPALGESIHAHTLKSNFLSNPFVGSALLDMYGKCVSVSHARKLFDEIPQRNAVVWNAMISHYTHRGNIREAVELYEAMDVMPNESSFNAIIKGLVSTEDGSYKAIGFYRKMVEFRFKPTLITLLALVSACSVIGAFRLVKEIHSYAFRNLIEPHPQLKSGLVEAYGRCGSIDYVQLVFESMVDRDVVAWSSLVSAYALHGDAESALRAFQEMESAKVRPDDIAFLNVLKACSHAGLADEAIGYFKRMQDGYGLSASKDHYSCLVDVLSRVGRFEEAYKVIQAMPEKPTAKTWGALLGACRNYGEVELAEIAAKELWKIEPENPANYVLLGKIYMSVGRQEEAERLRMEMRDRGVKVSPGSSWCLFKD</sequence>
<evidence type="ECO:0000313" key="5">
    <source>
        <dbReference type="EMBL" id="KAH0861845.1"/>
    </source>
</evidence>
<dbReference type="InterPro" id="IPR002885">
    <property type="entry name" value="PPR_rpt"/>
</dbReference>
<protein>
    <recommendedName>
        <fullName evidence="7">Pentatricopeptide repeat-containing protein</fullName>
    </recommendedName>
</protein>
<dbReference type="SUPFAM" id="SSF48452">
    <property type="entry name" value="TPR-like"/>
    <property type="match status" value="1"/>
</dbReference>
<evidence type="ECO:0000256" key="2">
    <source>
        <dbReference type="PROSITE-ProRule" id="PRU00708"/>
    </source>
</evidence>
<dbReference type="EMBL" id="JAGKQM010000018">
    <property type="protein sequence ID" value="KAH0861845.1"/>
    <property type="molecule type" value="Genomic_DNA"/>
</dbReference>
<accession>A0ABQ7Y0Z7</accession>
<keyword evidence="1" id="KW-0677">Repeat</keyword>
<feature type="compositionally biased region" description="Polar residues" evidence="3">
    <location>
        <begin position="486"/>
        <end position="495"/>
    </location>
</feature>
<evidence type="ECO:0008006" key="7">
    <source>
        <dbReference type="Google" id="ProtNLM"/>
    </source>
</evidence>
<feature type="repeat" description="PPR" evidence="2">
    <location>
        <begin position="947"/>
        <end position="981"/>
    </location>
</feature>
<dbReference type="Pfam" id="PF13041">
    <property type="entry name" value="PPR_2"/>
    <property type="match status" value="1"/>
</dbReference>
<organism evidence="5 6">
    <name type="scientific">Brassica napus</name>
    <name type="common">Rape</name>
    <dbReference type="NCBI Taxonomy" id="3708"/>
    <lineage>
        <taxon>Eukaryota</taxon>
        <taxon>Viridiplantae</taxon>
        <taxon>Streptophyta</taxon>
        <taxon>Embryophyta</taxon>
        <taxon>Tracheophyta</taxon>
        <taxon>Spermatophyta</taxon>
        <taxon>Magnoliopsida</taxon>
        <taxon>eudicotyledons</taxon>
        <taxon>Gunneridae</taxon>
        <taxon>Pentapetalae</taxon>
        <taxon>rosids</taxon>
        <taxon>malvids</taxon>
        <taxon>Brassicales</taxon>
        <taxon>Brassicaceae</taxon>
        <taxon>Brassiceae</taxon>
        <taxon>Brassica</taxon>
    </lineage>
</organism>
<feature type="signal peptide" evidence="4">
    <location>
        <begin position="1"/>
        <end position="17"/>
    </location>
</feature>
<dbReference type="Pfam" id="PF20431">
    <property type="entry name" value="E_motif"/>
    <property type="match status" value="1"/>
</dbReference>
<feature type="region of interest" description="Disordered" evidence="3">
    <location>
        <begin position="637"/>
        <end position="696"/>
    </location>
</feature>
<feature type="repeat" description="PPR" evidence="2">
    <location>
        <begin position="813"/>
        <end position="847"/>
    </location>
</feature>
<feature type="repeat" description="PPR" evidence="2">
    <location>
        <begin position="1018"/>
        <end position="1048"/>
    </location>
</feature>
<feature type="compositionally biased region" description="Low complexity" evidence="3">
    <location>
        <begin position="163"/>
        <end position="184"/>
    </location>
</feature>
<dbReference type="InterPro" id="IPR046848">
    <property type="entry name" value="E_motif"/>
</dbReference>
<comment type="caution">
    <text evidence="5">The sequence shown here is derived from an EMBL/GenBank/DDBJ whole genome shotgun (WGS) entry which is preliminary data.</text>
</comment>
<evidence type="ECO:0000256" key="4">
    <source>
        <dbReference type="SAM" id="SignalP"/>
    </source>
</evidence>
<dbReference type="InterPro" id="IPR046960">
    <property type="entry name" value="PPR_At4g14850-like_plant"/>
</dbReference>
<dbReference type="Gene3D" id="2.40.10.230">
    <property type="entry name" value="Probable tRNA pseudouridine synthase domain"/>
    <property type="match status" value="1"/>
</dbReference>
<reference evidence="5 6" key="1">
    <citation type="submission" date="2021-05" db="EMBL/GenBank/DDBJ databases">
        <title>Genome Assembly of Synthetic Allotetraploid Brassica napus Reveals Homoeologous Exchanges between Subgenomes.</title>
        <authorList>
            <person name="Davis J.T."/>
        </authorList>
    </citation>
    <scope>NUCLEOTIDE SEQUENCE [LARGE SCALE GENOMIC DNA]</scope>
    <source>
        <strain evidence="6">cv. Da-Ae</strain>
        <tissue evidence="5">Seedling</tissue>
    </source>
</reference>
<dbReference type="InterPro" id="IPR038664">
    <property type="entry name" value="Gar1/Naf1_Cbf5-bd_sf"/>
</dbReference>
<evidence type="ECO:0000313" key="6">
    <source>
        <dbReference type="Proteomes" id="UP000824890"/>
    </source>
</evidence>
<feature type="compositionally biased region" description="Basic and acidic residues" evidence="3">
    <location>
        <begin position="400"/>
        <end position="422"/>
    </location>
</feature>
<keyword evidence="6" id="KW-1185">Reference proteome</keyword>
<feature type="compositionally biased region" description="Low complexity" evidence="3">
    <location>
        <begin position="647"/>
        <end position="665"/>
    </location>
</feature>
<evidence type="ECO:0000256" key="3">
    <source>
        <dbReference type="SAM" id="MobiDB-lite"/>
    </source>
</evidence>
<dbReference type="InterPro" id="IPR011990">
    <property type="entry name" value="TPR-like_helical_dom_sf"/>
</dbReference>
<feature type="compositionally biased region" description="Acidic residues" evidence="3">
    <location>
        <begin position="381"/>
        <end position="399"/>
    </location>
</feature>
<dbReference type="NCBIfam" id="TIGR00756">
    <property type="entry name" value="PPR"/>
    <property type="match status" value="2"/>
</dbReference>
<feature type="non-terminal residue" evidence="5">
    <location>
        <position position="1"/>
    </location>
</feature>
<feature type="repeat" description="PPR" evidence="2">
    <location>
        <begin position="1084"/>
        <end position="1118"/>
    </location>
</feature>
<dbReference type="Pfam" id="PF04410">
    <property type="entry name" value="Gar1"/>
    <property type="match status" value="1"/>
</dbReference>
<dbReference type="PANTHER" id="PTHR47926">
    <property type="entry name" value="PENTATRICOPEPTIDE REPEAT-CONTAINING PROTEIN"/>
    <property type="match status" value="1"/>
</dbReference>
<feature type="compositionally biased region" description="Polar residues" evidence="3">
    <location>
        <begin position="431"/>
        <end position="458"/>
    </location>
</feature>
<dbReference type="Proteomes" id="UP000824890">
    <property type="component" value="Unassembled WGS sequence"/>
</dbReference>
<proteinExistence type="predicted"/>
<keyword evidence="4" id="KW-0732">Signal</keyword>